<proteinExistence type="predicted"/>
<protein>
    <submittedName>
        <fullName evidence="1">Uncharacterized protein</fullName>
    </submittedName>
</protein>
<accession>A0A7G5GS47</accession>
<dbReference type="Proteomes" id="UP000515369">
    <property type="component" value="Chromosome"/>
</dbReference>
<evidence type="ECO:0000313" key="1">
    <source>
        <dbReference type="EMBL" id="QMW01689.1"/>
    </source>
</evidence>
<dbReference type="EMBL" id="CP059732">
    <property type="protein sequence ID" value="QMW01689.1"/>
    <property type="molecule type" value="Genomic_DNA"/>
</dbReference>
<dbReference type="AlphaFoldDB" id="A0A7G5GS47"/>
<keyword evidence="2" id="KW-1185">Reference proteome</keyword>
<sequence length="45" mass="5151">MNRTTPNNLPAEAEVITWYGDLPFRIRFSSGLILRLSPMGLYLPE</sequence>
<name>A0A7G5GS47_9BACT</name>
<gene>
    <name evidence="1" type="ORF">H3H32_27615</name>
</gene>
<organism evidence="1 2">
    <name type="scientific">Spirosoma foliorum</name>
    <dbReference type="NCBI Taxonomy" id="2710596"/>
    <lineage>
        <taxon>Bacteria</taxon>
        <taxon>Pseudomonadati</taxon>
        <taxon>Bacteroidota</taxon>
        <taxon>Cytophagia</taxon>
        <taxon>Cytophagales</taxon>
        <taxon>Cytophagaceae</taxon>
        <taxon>Spirosoma</taxon>
    </lineage>
</organism>
<reference evidence="1 2" key="1">
    <citation type="submission" date="2020-07" db="EMBL/GenBank/DDBJ databases">
        <title>Spirosoma foliorum sp. nov., isolated from the leaves on the Nejang mountain Korea, Republic of.</title>
        <authorList>
            <person name="Ho H."/>
            <person name="Lee Y.-J."/>
            <person name="Nurcahyanto D.-A."/>
            <person name="Kim S.-G."/>
        </authorList>
    </citation>
    <scope>NUCLEOTIDE SEQUENCE [LARGE SCALE GENOMIC DNA]</scope>
    <source>
        <strain evidence="1 2">PL0136</strain>
    </source>
</reference>
<evidence type="ECO:0000313" key="2">
    <source>
        <dbReference type="Proteomes" id="UP000515369"/>
    </source>
</evidence>
<dbReference type="KEGG" id="sfol:H3H32_27615"/>
<dbReference type="RefSeq" id="WP_182458968.1">
    <property type="nucleotide sequence ID" value="NZ_CP059732.1"/>
</dbReference>